<proteinExistence type="predicted"/>
<organism evidence="3">
    <name type="scientific">Hydatigena taeniaeformis</name>
    <name type="common">Feline tapeworm</name>
    <name type="synonym">Taenia taeniaeformis</name>
    <dbReference type="NCBI Taxonomy" id="6205"/>
    <lineage>
        <taxon>Eukaryota</taxon>
        <taxon>Metazoa</taxon>
        <taxon>Spiralia</taxon>
        <taxon>Lophotrochozoa</taxon>
        <taxon>Platyhelminthes</taxon>
        <taxon>Cestoda</taxon>
        <taxon>Eucestoda</taxon>
        <taxon>Cyclophyllidea</taxon>
        <taxon>Taeniidae</taxon>
        <taxon>Hydatigera</taxon>
    </lineage>
</organism>
<sequence length="76" mass="7854">MQEAPNCAPQLPLRHSPTPVLVSPLPNSTALEALQKIGGSGQVEGCETLHSTSAATQGQACSQMLACGLHCKLRST</sequence>
<gene>
    <name evidence="1" type="ORF">TTAC_LOCUS11638</name>
</gene>
<dbReference type="WBParaSite" id="TTAC_0001165601-mRNA-1">
    <property type="protein sequence ID" value="TTAC_0001165601-mRNA-1"/>
    <property type="gene ID" value="TTAC_0001165601"/>
</dbReference>
<evidence type="ECO:0000313" key="1">
    <source>
        <dbReference type="EMBL" id="VDM37627.1"/>
    </source>
</evidence>
<reference evidence="3" key="1">
    <citation type="submission" date="2017-02" db="UniProtKB">
        <authorList>
            <consortium name="WormBaseParasite"/>
        </authorList>
    </citation>
    <scope>IDENTIFICATION</scope>
</reference>
<protein>
    <submittedName>
        <fullName evidence="1 3">Uncharacterized protein</fullName>
    </submittedName>
</protein>
<dbReference type="AlphaFoldDB" id="A0A0R3XDM9"/>
<name>A0A0R3XDM9_HYDTA</name>
<accession>A0A0R3XDM9</accession>
<keyword evidence="2" id="KW-1185">Reference proteome</keyword>
<dbReference type="Proteomes" id="UP000274429">
    <property type="component" value="Unassembled WGS sequence"/>
</dbReference>
<evidence type="ECO:0000313" key="2">
    <source>
        <dbReference type="Proteomes" id="UP000274429"/>
    </source>
</evidence>
<evidence type="ECO:0000313" key="3">
    <source>
        <dbReference type="WBParaSite" id="TTAC_0001165601-mRNA-1"/>
    </source>
</evidence>
<dbReference type="EMBL" id="UYWX01026268">
    <property type="protein sequence ID" value="VDM37627.1"/>
    <property type="molecule type" value="Genomic_DNA"/>
</dbReference>
<reference evidence="1 2" key="2">
    <citation type="submission" date="2018-11" db="EMBL/GenBank/DDBJ databases">
        <authorList>
            <consortium name="Pathogen Informatics"/>
        </authorList>
    </citation>
    <scope>NUCLEOTIDE SEQUENCE [LARGE SCALE GENOMIC DNA]</scope>
</reference>